<evidence type="ECO:0008006" key="6">
    <source>
        <dbReference type="Google" id="ProtNLM"/>
    </source>
</evidence>
<keyword evidence="1" id="KW-0433">Leucine-rich repeat</keyword>
<gene>
    <name evidence="4" type="ORF">NQ315_005487</name>
</gene>
<dbReference type="SUPFAM" id="SSF52058">
    <property type="entry name" value="L domain-like"/>
    <property type="match status" value="1"/>
</dbReference>
<feature type="compositionally biased region" description="Low complexity" evidence="3">
    <location>
        <begin position="390"/>
        <end position="405"/>
    </location>
</feature>
<keyword evidence="2" id="KW-0677">Repeat</keyword>
<sequence>MSVEEEFRLYHQTRYDNLAWSSEEKSYRQSRRYREDVSSKYTLLATSSLLLKYKKSILGNYLDVFNEQQKQDKDLNENKFGITLWELQRCNEKDAKAFQKRNSMFGDGVEVLRSAIRECEVVNLKYLKKITTTVALPGCYINLVDVDLKKFSNVGVLVLTSNCLKDIEGSCLPSKLLYLELYDNFISSIRNLVDGIPKHLMYLGLGRNRLNDDSCLHLFSQNSNFKRLQNLDLSDNDICRLQEVLSGAAGLKSLKSLALEGNPCAVTVNYSNVIFNNFPQLKYLDNVEILDFDRTDAKPVHDDDGEAKLTFTCYRIMGLPKPPLKTNVASSIHVEVELPLLEPLPAAAEEAPDADQVPGDVTQKSDKKNVGQEPDKSSRGSKTFSKKSGKLNSKSKSVNNPSPYSQRNEYNVTEEKNNLLFKSERMPWRSIIEFPPVFVESPQKDLVSIRDTFRSIVNVRVVYTESLLTSKHKKSLIGKKSNKRERITVEDAAPTAEEAPEEIISTKITLASFFCDLRSVNWSDEAVDFYWADHSIIGTEAVRVNGCLKEIQYAEAGNKSKQQKQAESEISSSITRVNRIPNVFTCQIGFGLKRRSQTQVRYSLDKSITDSIM</sequence>
<evidence type="ECO:0000256" key="3">
    <source>
        <dbReference type="SAM" id="MobiDB-lite"/>
    </source>
</evidence>
<protein>
    <recommendedName>
        <fullName evidence="6">Leucine-rich repeat-containing protein 43</fullName>
    </recommendedName>
</protein>
<dbReference type="EMBL" id="JANEYG010000033">
    <property type="protein sequence ID" value="KAJ8917440.1"/>
    <property type="molecule type" value="Genomic_DNA"/>
</dbReference>
<evidence type="ECO:0000256" key="2">
    <source>
        <dbReference type="ARBA" id="ARBA00022737"/>
    </source>
</evidence>
<feature type="compositionally biased region" description="Basic and acidic residues" evidence="3">
    <location>
        <begin position="363"/>
        <end position="378"/>
    </location>
</feature>
<keyword evidence="5" id="KW-1185">Reference proteome</keyword>
<evidence type="ECO:0000313" key="4">
    <source>
        <dbReference type="EMBL" id="KAJ8917440.1"/>
    </source>
</evidence>
<dbReference type="PANTHER" id="PTHR45973:SF35">
    <property type="entry name" value="LEUCINE-RICH REPEAT-CONTAINING PROTEIN 43"/>
    <property type="match status" value="1"/>
</dbReference>
<name>A0AAV8VTK0_9CUCU</name>
<evidence type="ECO:0000313" key="5">
    <source>
        <dbReference type="Proteomes" id="UP001159042"/>
    </source>
</evidence>
<dbReference type="AlphaFoldDB" id="A0AAV8VTK0"/>
<organism evidence="4 5">
    <name type="scientific">Exocentrus adspersus</name>
    <dbReference type="NCBI Taxonomy" id="1586481"/>
    <lineage>
        <taxon>Eukaryota</taxon>
        <taxon>Metazoa</taxon>
        <taxon>Ecdysozoa</taxon>
        <taxon>Arthropoda</taxon>
        <taxon>Hexapoda</taxon>
        <taxon>Insecta</taxon>
        <taxon>Pterygota</taxon>
        <taxon>Neoptera</taxon>
        <taxon>Endopterygota</taxon>
        <taxon>Coleoptera</taxon>
        <taxon>Polyphaga</taxon>
        <taxon>Cucujiformia</taxon>
        <taxon>Chrysomeloidea</taxon>
        <taxon>Cerambycidae</taxon>
        <taxon>Lamiinae</taxon>
        <taxon>Acanthocinini</taxon>
        <taxon>Exocentrus</taxon>
    </lineage>
</organism>
<dbReference type="Proteomes" id="UP001159042">
    <property type="component" value="Unassembled WGS sequence"/>
</dbReference>
<dbReference type="PANTHER" id="PTHR45973">
    <property type="entry name" value="PROTEIN PHOSPHATASE 1 REGULATORY SUBUNIT SDS22-RELATED"/>
    <property type="match status" value="1"/>
</dbReference>
<dbReference type="Gene3D" id="3.80.10.10">
    <property type="entry name" value="Ribonuclease Inhibitor"/>
    <property type="match status" value="1"/>
</dbReference>
<proteinExistence type="predicted"/>
<evidence type="ECO:0000256" key="1">
    <source>
        <dbReference type="ARBA" id="ARBA00022614"/>
    </source>
</evidence>
<feature type="region of interest" description="Disordered" evidence="3">
    <location>
        <begin position="348"/>
        <end position="411"/>
    </location>
</feature>
<dbReference type="InterPro" id="IPR050576">
    <property type="entry name" value="Cilia_flagella_integrity"/>
</dbReference>
<dbReference type="InterPro" id="IPR032675">
    <property type="entry name" value="LRR_dom_sf"/>
</dbReference>
<reference evidence="4 5" key="1">
    <citation type="journal article" date="2023" name="Insect Mol. Biol.">
        <title>Genome sequencing provides insights into the evolution of gene families encoding plant cell wall-degrading enzymes in longhorned beetles.</title>
        <authorList>
            <person name="Shin N.R."/>
            <person name="Okamura Y."/>
            <person name="Kirsch R."/>
            <person name="Pauchet Y."/>
        </authorList>
    </citation>
    <scope>NUCLEOTIDE SEQUENCE [LARGE SCALE GENOMIC DNA]</scope>
    <source>
        <strain evidence="4">EAD_L_NR</strain>
    </source>
</reference>
<comment type="caution">
    <text evidence="4">The sequence shown here is derived from an EMBL/GenBank/DDBJ whole genome shotgun (WGS) entry which is preliminary data.</text>
</comment>
<accession>A0AAV8VTK0</accession>